<feature type="compositionally biased region" description="Polar residues" evidence="2">
    <location>
        <begin position="444"/>
        <end position="459"/>
    </location>
</feature>
<dbReference type="Proteomes" id="UP000677803">
    <property type="component" value="Unassembled WGS sequence"/>
</dbReference>
<feature type="region of interest" description="Disordered" evidence="2">
    <location>
        <begin position="378"/>
        <end position="408"/>
    </location>
</feature>
<name>A0A8S4AZA8_9TELE</name>
<dbReference type="GO" id="GO:0055038">
    <property type="term" value="C:recycling endosome membrane"/>
    <property type="evidence" value="ECO:0007669"/>
    <property type="project" value="TreeGrafter"/>
</dbReference>
<dbReference type="GO" id="GO:0006508">
    <property type="term" value="P:proteolysis"/>
    <property type="evidence" value="ECO:0007669"/>
    <property type="project" value="InterPro"/>
</dbReference>
<dbReference type="PANTHER" id="PTHR15726:SF5">
    <property type="entry name" value="RAB11 FAMILY-INTERACTING PROTEIN 4"/>
    <property type="match status" value="1"/>
</dbReference>
<proteinExistence type="inferred from homology"/>
<dbReference type="InterPro" id="IPR011992">
    <property type="entry name" value="EF-hand-dom_pair"/>
</dbReference>
<gene>
    <name evidence="4" type="ORF">MMEN_LOCUS9205</name>
</gene>
<evidence type="ECO:0000259" key="3">
    <source>
        <dbReference type="PROSITE" id="PS50222"/>
    </source>
</evidence>
<dbReference type="SUPFAM" id="SSF47473">
    <property type="entry name" value="EF-hand"/>
    <property type="match status" value="1"/>
</dbReference>
<dbReference type="AlphaFoldDB" id="A0A8S4AZA8"/>
<feature type="region of interest" description="Disordered" evidence="2">
    <location>
        <begin position="1"/>
        <end position="33"/>
    </location>
</feature>
<dbReference type="EMBL" id="CAJRST010008890">
    <property type="protein sequence ID" value="CAG5898935.1"/>
    <property type="molecule type" value="Genomic_DNA"/>
</dbReference>
<dbReference type="InterPro" id="IPR002048">
    <property type="entry name" value="EF_hand_dom"/>
</dbReference>
<accession>A0A8S4AZA8</accession>
<dbReference type="GO" id="GO:0030139">
    <property type="term" value="C:endocytic vesicle"/>
    <property type="evidence" value="ECO:0007669"/>
    <property type="project" value="TreeGrafter"/>
</dbReference>
<feature type="region of interest" description="Disordered" evidence="2">
    <location>
        <begin position="488"/>
        <end position="510"/>
    </location>
</feature>
<comment type="caution">
    <text evidence="4">The sequence shown here is derived from an EMBL/GenBank/DDBJ whole genome shotgun (WGS) entry which is preliminary data.</text>
</comment>
<dbReference type="OrthoDB" id="8833199at2759"/>
<dbReference type="GO" id="GO:0004185">
    <property type="term" value="F:serine-type carboxypeptidase activity"/>
    <property type="evidence" value="ECO:0007669"/>
    <property type="project" value="InterPro"/>
</dbReference>
<dbReference type="Gene3D" id="1.10.238.10">
    <property type="entry name" value="EF-hand"/>
    <property type="match status" value="1"/>
</dbReference>
<feature type="region of interest" description="Disordered" evidence="2">
    <location>
        <begin position="428"/>
        <end position="459"/>
    </location>
</feature>
<organism evidence="4 5">
    <name type="scientific">Menidia menidia</name>
    <name type="common">Atlantic silverside</name>
    <dbReference type="NCBI Taxonomy" id="238744"/>
    <lineage>
        <taxon>Eukaryota</taxon>
        <taxon>Metazoa</taxon>
        <taxon>Chordata</taxon>
        <taxon>Craniata</taxon>
        <taxon>Vertebrata</taxon>
        <taxon>Euteleostomi</taxon>
        <taxon>Actinopterygii</taxon>
        <taxon>Neopterygii</taxon>
        <taxon>Teleostei</taxon>
        <taxon>Neoteleostei</taxon>
        <taxon>Acanthomorphata</taxon>
        <taxon>Ovalentaria</taxon>
        <taxon>Atherinomorphae</taxon>
        <taxon>Atheriniformes</taxon>
        <taxon>Atherinopsidae</taxon>
        <taxon>Menidiinae</taxon>
        <taxon>Menidia</taxon>
    </lineage>
</organism>
<dbReference type="InterPro" id="IPR029058">
    <property type="entry name" value="AB_hydrolase_fold"/>
</dbReference>
<dbReference type="GO" id="GO:0032456">
    <property type="term" value="P:endocytic recycling"/>
    <property type="evidence" value="ECO:0007669"/>
    <property type="project" value="TreeGrafter"/>
</dbReference>
<evidence type="ECO:0000256" key="1">
    <source>
        <dbReference type="ARBA" id="ARBA00009431"/>
    </source>
</evidence>
<feature type="compositionally biased region" description="Polar residues" evidence="2">
    <location>
        <begin position="380"/>
        <end position="400"/>
    </location>
</feature>
<feature type="domain" description="EF-hand" evidence="3">
    <location>
        <begin position="250"/>
        <end position="285"/>
    </location>
</feature>
<dbReference type="PROSITE" id="PS50222">
    <property type="entry name" value="EF_HAND_2"/>
    <property type="match status" value="1"/>
</dbReference>
<evidence type="ECO:0000313" key="5">
    <source>
        <dbReference type="Proteomes" id="UP000677803"/>
    </source>
</evidence>
<dbReference type="FunFam" id="1.10.238.10:FF:000284">
    <property type="entry name" value="RAB11 family interacting protein 4"/>
    <property type="match status" value="1"/>
</dbReference>
<dbReference type="InterPro" id="IPR051977">
    <property type="entry name" value="Rab11-interacting_regulator"/>
</dbReference>
<dbReference type="Gene3D" id="3.40.50.1820">
    <property type="entry name" value="alpha/beta hydrolase"/>
    <property type="match status" value="1"/>
</dbReference>
<evidence type="ECO:0000256" key="2">
    <source>
        <dbReference type="SAM" id="MobiDB-lite"/>
    </source>
</evidence>
<dbReference type="PANTHER" id="PTHR15726">
    <property type="entry name" value="RAB11-FAMILY INTERACTING PROTEIN"/>
    <property type="match status" value="1"/>
</dbReference>
<dbReference type="Pfam" id="PF00450">
    <property type="entry name" value="Peptidase_S10"/>
    <property type="match status" value="1"/>
</dbReference>
<dbReference type="GO" id="GO:0030496">
    <property type="term" value="C:midbody"/>
    <property type="evidence" value="ECO:0007669"/>
    <property type="project" value="TreeGrafter"/>
</dbReference>
<comment type="similarity">
    <text evidence="1">Belongs to the peptidase S10 family.</text>
</comment>
<protein>
    <submittedName>
        <fullName evidence="4">(Atlantic silverside) hypothetical protein</fullName>
    </submittedName>
</protein>
<feature type="region of interest" description="Disordered" evidence="2">
    <location>
        <begin position="213"/>
        <end position="236"/>
    </location>
</feature>
<sequence length="510" mass="55258">MGGRSAPCRPGEPAALRRHWSAPPGPAPQCGSDGGQLTCAGHVTCRCSGPGGRAERVPAAMGLLQAAFSLGVLLALSPREGLCAPPAAAREAWGYVHARPGAHMFWWLYYADSPAGRPEQLPLVMWLQGGPGGSGSGFGNFEEIGPLNRDLQPRKTNWVQAASVLFVDNPVGTGFSYSERPDGFATDVATVAADMLVVLRDFFTERAEFQDRDDNDGVRQTGRLQPHLNRSGGLSPMEGQLFPDHEQLLQFLRRLKEVFDVCDEDADGFIRVEHLLDLGLQFGQGEEVKKLTRHLYPNAHGKISFKDFCHAVFAIKGCEEILKMTVGAPSHASHHQSVTDNGYIYQSGETKLGPPIIMCTQPFPESGVFNQGCRAAADQGKNNTTHNPNNSETLDTSPPDCSSHLMGSASASVISGEEQFEDYGERVDVDFTPSSPCPEDDSHTNGFSDLGSSLPSRPNLQCLSRPKQQHSPRFIFSLGTVTLSCTHKGQSGTLPHGVKHNGLQRLYRDK</sequence>
<dbReference type="GO" id="GO:0005509">
    <property type="term" value="F:calcium ion binding"/>
    <property type="evidence" value="ECO:0007669"/>
    <property type="project" value="InterPro"/>
</dbReference>
<dbReference type="GO" id="GO:0032154">
    <property type="term" value="C:cleavage furrow"/>
    <property type="evidence" value="ECO:0007669"/>
    <property type="project" value="TreeGrafter"/>
</dbReference>
<dbReference type="SUPFAM" id="SSF53474">
    <property type="entry name" value="alpha/beta-Hydrolases"/>
    <property type="match status" value="1"/>
</dbReference>
<evidence type="ECO:0000313" key="4">
    <source>
        <dbReference type="EMBL" id="CAG5898935.1"/>
    </source>
</evidence>
<keyword evidence="5" id="KW-1185">Reference proteome</keyword>
<dbReference type="InterPro" id="IPR001563">
    <property type="entry name" value="Peptidase_S10"/>
</dbReference>
<reference evidence="4" key="1">
    <citation type="submission" date="2021-05" db="EMBL/GenBank/DDBJ databases">
        <authorList>
            <person name="Tigano A."/>
        </authorList>
    </citation>
    <scope>NUCLEOTIDE SEQUENCE</scope>
</reference>
<dbReference type="GO" id="GO:0032465">
    <property type="term" value="P:regulation of cytokinesis"/>
    <property type="evidence" value="ECO:0007669"/>
    <property type="project" value="TreeGrafter"/>
</dbReference>